<comment type="caution">
    <text evidence="12">The sequence shown here is derived from an EMBL/GenBank/DDBJ whole genome shotgun (WGS) entry which is preliminary data.</text>
</comment>
<evidence type="ECO:0000256" key="1">
    <source>
        <dbReference type="ARBA" id="ARBA00001966"/>
    </source>
</evidence>
<dbReference type="RefSeq" id="WP_249283607.1">
    <property type="nucleotide sequence ID" value="NZ_JACRST010000024.1"/>
</dbReference>
<feature type="domain" description="4Fe-4S ferredoxin-type" evidence="10">
    <location>
        <begin position="61"/>
        <end position="90"/>
    </location>
</feature>
<dbReference type="SFLD" id="SFLDG01118">
    <property type="entry name" value="activating_enzymes__group_2"/>
    <property type="match status" value="1"/>
</dbReference>
<dbReference type="InterPro" id="IPR017896">
    <property type="entry name" value="4Fe4S_Fe-S-bd"/>
</dbReference>
<dbReference type="CDD" id="cd01335">
    <property type="entry name" value="Radical_SAM"/>
    <property type="match status" value="1"/>
</dbReference>
<dbReference type="InterPro" id="IPR034457">
    <property type="entry name" value="Organic_radical-activating"/>
</dbReference>
<dbReference type="InterPro" id="IPR012839">
    <property type="entry name" value="Organic_radical_activase"/>
</dbReference>
<dbReference type="AlphaFoldDB" id="A0A926I4M5"/>
<organism evidence="12 13">
    <name type="scientific">Ligaoa zhengdingensis</name>
    <dbReference type="NCBI Taxonomy" id="2763658"/>
    <lineage>
        <taxon>Bacteria</taxon>
        <taxon>Bacillati</taxon>
        <taxon>Bacillota</taxon>
        <taxon>Clostridia</taxon>
        <taxon>Eubacteriales</taxon>
        <taxon>Oscillospiraceae</taxon>
        <taxon>Ligaoa</taxon>
    </lineage>
</organism>
<keyword evidence="13" id="KW-1185">Reference proteome</keyword>
<keyword evidence="4" id="KW-0949">S-adenosyl-L-methionine</keyword>
<evidence type="ECO:0000256" key="4">
    <source>
        <dbReference type="ARBA" id="ARBA00022691"/>
    </source>
</evidence>
<dbReference type="InterPro" id="IPR017900">
    <property type="entry name" value="4Fe4S_Fe_S_CS"/>
</dbReference>
<evidence type="ECO:0000313" key="13">
    <source>
        <dbReference type="Proteomes" id="UP000653127"/>
    </source>
</evidence>
<accession>A0A926I4M5</accession>
<evidence type="ECO:0000256" key="9">
    <source>
        <dbReference type="ARBA" id="ARBA00047365"/>
    </source>
</evidence>
<dbReference type="PROSITE" id="PS51918">
    <property type="entry name" value="RADICAL_SAM"/>
    <property type="match status" value="1"/>
</dbReference>
<evidence type="ECO:0000313" key="12">
    <source>
        <dbReference type="EMBL" id="MBC8547564.1"/>
    </source>
</evidence>
<keyword evidence="5" id="KW-0479">Metal-binding</keyword>
<dbReference type="NCBIfam" id="TIGR02494">
    <property type="entry name" value="PFLE_PFLC"/>
    <property type="match status" value="1"/>
</dbReference>
<comment type="catalytic activity">
    <reaction evidence="9">
        <text>glycyl-[protein] + reduced [flavodoxin] + S-adenosyl-L-methionine = glycin-2-yl radical-[protein] + semiquinone [flavodoxin] + 5'-deoxyadenosine + L-methionine + H(+)</text>
        <dbReference type="Rhea" id="RHEA:61976"/>
        <dbReference type="Rhea" id="RHEA-COMP:10622"/>
        <dbReference type="Rhea" id="RHEA-COMP:14480"/>
        <dbReference type="Rhea" id="RHEA-COMP:15993"/>
        <dbReference type="Rhea" id="RHEA-COMP:15994"/>
        <dbReference type="ChEBI" id="CHEBI:15378"/>
        <dbReference type="ChEBI" id="CHEBI:17319"/>
        <dbReference type="ChEBI" id="CHEBI:29947"/>
        <dbReference type="ChEBI" id="CHEBI:32722"/>
        <dbReference type="ChEBI" id="CHEBI:57618"/>
        <dbReference type="ChEBI" id="CHEBI:57844"/>
        <dbReference type="ChEBI" id="CHEBI:59789"/>
        <dbReference type="ChEBI" id="CHEBI:140311"/>
    </reaction>
</comment>
<reference evidence="12" key="1">
    <citation type="submission" date="2020-08" db="EMBL/GenBank/DDBJ databases">
        <title>Genome public.</title>
        <authorList>
            <person name="Liu C."/>
            <person name="Sun Q."/>
        </authorList>
    </citation>
    <scope>NUCLEOTIDE SEQUENCE</scope>
    <source>
        <strain evidence="12">NSJ-31</strain>
    </source>
</reference>
<keyword evidence="8" id="KW-0411">Iron-sulfur</keyword>
<dbReference type="PANTHER" id="PTHR30352:SF4">
    <property type="entry name" value="PYRUVATE FORMATE-LYASE 2-ACTIVATING ENZYME"/>
    <property type="match status" value="1"/>
</dbReference>
<dbReference type="SUPFAM" id="SSF102114">
    <property type="entry name" value="Radical SAM enzymes"/>
    <property type="match status" value="1"/>
</dbReference>
<dbReference type="InterPro" id="IPR040074">
    <property type="entry name" value="BssD/PflA/YjjW"/>
</dbReference>
<protein>
    <submittedName>
        <fullName evidence="12">Glycyl-radical enzyme activating protein</fullName>
    </submittedName>
</protein>
<dbReference type="GO" id="GO:0051539">
    <property type="term" value="F:4 iron, 4 sulfur cluster binding"/>
    <property type="evidence" value="ECO:0007669"/>
    <property type="project" value="UniProtKB-KW"/>
</dbReference>
<dbReference type="Proteomes" id="UP000653127">
    <property type="component" value="Unassembled WGS sequence"/>
</dbReference>
<dbReference type="PROSITE" id="PS01087">
    <property type="entry name" value="RADICAL_ACTIVATING"/>
    <property type="match status" value="1"/>
</dbReference>
<evidence type="ECO:0000256" key="7">
    <source>
        <dbReference type="ARBA" id="ARBA00023004"/>
    </source>
</evidence>
<keyword evidence="6" id="KW-0560">Oxidoreductase</keyword>
<dbReference type="GO" id="GO:0046872">
    <property type="term" value="F:metal ion binding"/>
    <property type="evidence" value="ECO:0007669"/>
    <property type="project" value="UniProtKB-KW"/>
</dbReference>
<evidence type="ECO:0000256" key="3">
    <source>
        <dbReference type="ARBA" id="ARBA00022485"/>
    </source>
</evidence>
<evidence type="ECO:0000259" key="11">
    <source>
        <dbReference type="PROSITE" id="PS51918"/>
    </source>
</evidence>
<dbReference type="InterPro" id="IPR007197">
    <property type="entry name" value="rSAM"/>
</dbReference>
<sequence length="281" mass="31595">MKKGTIFDLKEFAVYDGPGLRQTVFLKGCPLRCNWCHNPEGLRVEPQLMVSTPSCTGCGRCKEVCKHETCIACGECVAVCPLHLRRIAGQVMTSQELADLILENSDYYAKYGGGVTFSGGEPLLQAEFLLEVLSLLPGVHKAIETSGFTDEETFRRVVEQLDYVIMDIKLFDEELHRKYTGVSNSKILTNAKQLCAGDKPFVIRIPVIPGVNDNEENYRRTAEWIAGAKMLEQVELLPYHKTAGAKYTMVGEKYRPLFDTDQKVQILQNIFREYGIRSSVL</sequence>
<dbReference type="SFLD" id="SFLDS00029">
    <property type="entry name" value="Radical_SAM"/>
    <property type="match status" value="1"/>
</dbReference>
<comment type="cofactor">
    <cofactor evidence="1">
        <name>[4Fe-4S] cluster</name>
        <dbReference type="ChEBI" id="CHEBI:49883"/>
    </cofactor>
</comment>
<evidence type="ECO:0000256" key="8">
    <source>
        <dbReference type="ARBA" id="ARBA00023014"/>
    </source>
</evidence>
<dbReference type="PANTHER" id="PTHR30352">
    <property type="entry name" value="PYRUVATE FORMATE-LYASE-ACTIVATING ENZYME"/>
    <property type="match status" value="1"/>
</dbReference>
<proteinExistence type="inferred from homology"/>
<gene>
    <name evidence="12" type="ORF">H8711_11565</name>
</gene>
<evidence type="ECO:0000259" key="10">
    <source>
        <dbReference type="PROSITE" id="PS51379"/>
    </source>
</evidence>
<dbReference type="InterPro" id="IPR058240">
    <property type="entry name" value="rSAM_sf"/>
</dbReference>
<dbReference type="PROSITE" id="PS00198">
    <property type="entry name" value="4FE4S_FER_1"/>
    <property type="match status" value="1"/>
</dbReference>
<dbReference type="PIRSF" id="PIRSF000371">
    <property type="entry name" value="PFL_act_enz"/>
    <property type="match status" value="1"/>
</dbReference>
<dbReference type="InterPro" id="IPR013785">
    <property type="entry name" value="Aldolase_TIM"/>
</dbReference>
<keyword evidence="3" id="KW-0004">4Fe-4S</keyword>
<evidence type="ECO:0000256" key="2">
    <source>
        <dbReference type="ARBA" id="ARBA00009777"/>
    </source>
</evidence>
<keyword evidence="7" id="KW-0408">Iron</keyword>
<dbReference type="GO" id="GO:0016491">
    <property type="term" value="F:oxidoreductase activity"/>
    <property type="evidence" value="ECO:0007669"/>
    <property type="project" value="UniProtKB-KW"/>
</dbReference>
<dbReference type="InterPro" id="IPR001989">
    <property type="entry name" value="Radical_activat_CS"/>
</dbReference>
<dbReference type="EMBL" id="JACRST010000024">
    <property type="protein sequence ID" value="MBC8547564.1"/>
    <property type="molecule type" value="Genomic_DNA"/>
</dbReference>
<evidence type="ECO:0000256" key="6">
    <source>
        <dbReference type="ARBA" id="ARBA00023002"/>
    </source>
</evidence>
<dbReference type="PROSITE" id="PS51379">
    <property type="entry name" value="4FE4S_FER_2"/>
    <property type="match status" value="1"/>
</dbReference>
<evidence type="ECO:0000256" key="5">
    <source>
        <dbReference type="ARBA" id="ARBA00022723"/>
    </source>
</evidence>
<dbReference type="SFLD" id="SFLDG01066">
    <property type="entry name" value="organic_radical-activating_enz"/>
    <property type="match status" value="1"/>
</dbReference>
<name>A0A926I4M5_9FIRM</name>
<dbReference type="Pfam" id="PF04055">
    <property type="entry name" value="Radical_SAM"/>
    <property type="match status" value="1"/>
</dbReference>
<dbReference type="SUPFAM" id="SSF54862">
    <property type="entry name" value="4Fe-4S ferredoxins"/>
    <property type="match status" value="1"/>
</dbReference>
<dbReference type="Gene3D" id="3.20.20.70">
    <property type="entry name" value="Aldolase class I"/>
    <property type="match status" value="1"/>
</dbReference>
<feature type="domain" description="Radical SAM core" evidence="11">
    <location>
        <begin position="15"/>
        <end position="277"/>
    </location>
</feature>
<comment type="similarity">
    <text evidence="2">Belongs to the organic radical-activating enzymes family.</text>
</comment>